<comment type="caution">
    <text evidence="2">The sequence shown here is derived from an EMBL/GenBank/DDBJ whole genome shotgun (WGS) entry which is preliminary data.</text>
</comment>
<dbReference type="Gene3D" id="3.40.50.1010">
    <property type="entry name" value="5'-nuclease"/>
    <property type="match status" value="1"/>
</dbReference>
<evidence type="ECO:0000259" key="1">
    <source>
        <dbReference type="Pfam" id="PF00867"/>
    </source>
</evidence>
<dbReference type="SUPFAM" id="SSF88723">
    <property type="entry name" value="PIN domain-like"/>
    <property type="match status" value="1"/>
</dbReference>
<dbReference type="InterPro" id="IPR036279">
    <property type="entry name" value="5-3_exonuclease_C_sf"/>
</dbReference>
<sequence>MAGKHYIYWPILRIDSIGSELLYGVWKESHNGARTLKRFFAIMCKYSEAAAVLLFVFDSADSPQAERRREFKPAALDLHRDAIELIRQFGYYSTEVEGGADSYLASLSCSRIVDSVISEDANLLALGVDILLRQSHVGSTDELTYDVYSAAWIKEDTSLEREGIIFIALLCGNEVGVEGCDISVAVQLACLTLGKELVEAFKHLHQPKLLEDYVRSWRARVRDELVFNANGYLERQHPEVAAGIHEHFPSLEVLRYYVNSPARLPPDDATYLNKSLKPTLPNIAGLVSYCRERFQWSDGDVTQRFKLDLFKGAISRLLHSPLVLFNNQEQTFHDRTWKMELLREGHQLCLEQDIEQVEVTFSLAGLMKVAGLPVLQPMEKTLWIPLPVLRTAKLPQGLSQAQYDRVASGLPVIDDPGECCDGDVKYLNLS</sequence>
<dbReference type="InterPro" id="IPR006086">
    <property type="entry name" value="XPG-I_dom"/>
</dbReference>
<protein>
    <recommendedName>
        <fullName evidence="1">XPG-I domain-containing protein</fullName>
    </recommendedName>
</protein>
<name>A0ABR2Z5F4_9AGAR</name>
<organism evidence="2 3">
    <name type="scientific">Marasmius tenuissimus</name>
    <dbReference type="NCBI Taxonomy" id="585030"/>
    <lineage>
        <taxon>Eukaryota</taxon>
        <taxon>Fungi</taxon>
        <taxon>Dikarya</taxon>
        <taxon>Basidiomycota</taxon>
        <taxon>Agaricomycotina</taxon>
        <taxon>Agaricomycetes</taxon>
        <taxon>Agaricomycetidae</taxon>
        <taxon>Agaricales</taxon>
        <taxon>Marasmiineae</taxon>
        <taxon>Marasmiaceae</taxon>
        <taxon>Marasmius</taxon>
    </lineage>
</organism>
<dbReference type="Pfam" id="PF00867">
    <property type="entry name" value="XPG_I"/>
    <property type="match status" value="1"/>
</dbReference>
<proteinExistence type="predicted"/>
<dbReference type="Proteomes" id="UP001437256">
    <property type="component" value="Unassembled WGS sequence"/>
</dbReference>
<dbReference type="InterPro" id="IPR029060">
    <property type="entry name" value="PIN-like_dom_sf"/>
</dbReference>
<dbReference type="EMBL" id="JBBXMP010001037">
    <property type="protein sequence ID" value="KAL0056711.1"/>
    <property type="molecule type" value="Genomic_DNA"/>
</dbReference>
<reference evidence="2 3" key="1">
    <citation type="submission" date="2024-05" db="EMBL/GenBank/DDBJ databases">
        <title>A draft genome resource for the thread blight pathogen Marasmius tenuissimus strain MS-2.</title>
        <authorList>
            <person name="Yulfo-Soto G.E."/>
            <person name="Baruah I.K."/>
            <person name="Amoako-Attah I."/>
            <person name="Bukari Y."/>
            <person name="Meinhardt L.W."/>
            <person name="Bailey B.A."/>
            <person name="Cohen S.P."/>
        </authorList>
    </citation>
    <scope>NUCLEOTIDE SEQUENCE [LARGE SCALE GENOMIC DNA]</scope>
    <source>
        <strain evidence="2 3">MS-2</strain>
    </source>
</reference>
<accession>A0ABR2Z5F4</accession>
<feature type="domain" description="XPG-I" evidence="1">
    <location>
        <begin position="99"/>
        <end position="173"/>
    </location>
</feature>
<evidence type="ECO:0000313" key="3">
    <source>
        <dbReference type="Proteomes" id="UP001437256"/>
    </source>
</evidence>
<dbReference type="SUPFAM" id="SSF47807">
    <property type="entry name" value="5' to 3' exonuclease, C-terminal subdomain"/>
    <property type="match status" value="1"/>
</dbReference>
<keyword evidence="3" id="KW-1185">Reference proteome</keyword>
<evidence type="ECO:0000313" key="2">
    <source>
        <dbReference type="EMBL" id="KAL0056711.1"/>
    </source>
</evidence>
<gene>
    <name evidence="2" type="ORF">AAF712_016684</name>
</gene>